<dbReference type="Proteomes" id="UP001156905">
    <property type="component" value="Unassembled WGS sequence"/>
</dbReference>
<dbReference type="EMBL" id="BSOW01000038">
    <property type="protein sequence ID" value="GLR90873.1"/>
    <property type="molecule type" value="Genomic_DNA"/>
</dbReference>
<comment type="caution">
    <text evidence="1">The sequence shown here is derived from an EMBL/GenBank/DDBJ whole genome shotgun (WGS) entry which is preliminary data.</text>
</comment>
<organism evidence="1 2">
    <name type="scientific">Bradyrhizobium iriomotense</name>
    <dbReference type="NCBI Taxonomy" id="441950"/>
    <lineage>
        <taxon>Bacteria</taxon>
        <taxon>Pseudomonadati</taxon>
        <taxon>Pseudomonadota</taxon>
        <taxon>Alphaproteobacteria</taxon>
        <taxon>Hyphomicrobiales</taxon>
        <taxon>Nitrobacteraceae</taxon>
        <taxon>Bradyrhizobium</taxon>
    </lineage>
</organism>
<name>A0ABQ6BAR7_9BRAD</name>
<protein>
    <submittedName>
        <fullName evidence="1">Uncharacterized protein</fullName>
    </submittedName>
</protein>
<evidence type="ECO:0000313" key="1">
    <source>
        <dbReference type="EMBL" id="GLR90873.1"/>
    </source>
</evidence>
<keyword evidence="2" id="KW-1185">Reference proteome</keyword>
<sequence length="91" mass="10433">MTKGSAKPFVGHAEESIGVRRELWRLRMQVLTIEYLTNRLALIGRQGRNEDQRLDPFVDTCSYDGASIGMRDKHHWTIGAFQRALKCSDII</sequence>
<gene>
    <name evidence="1" type="ORF">GCM10007857_75890</name>
</gene>
<reference evidence="2" key="1">
    <citation type="journal article" date="2019" name="Int. J. Syst. Evol. Microbiol.">
        <title>The Global Catalogue of Microorganisms (GCM) 10K type strain sequencing project: providing services to taxonomists for standard genome sequencing and annotation.</title>
        <authorList>
            <consortium name="The Broad Institute Genomics Platform"/>
            <consortium name="The Broad Institute Genome Sequencing Center for Infectious Disease"/>
            <person name="Wu L."/>
            <person name="Ma J."/>
        </authorList>
    </citation>
    <scope>NUCLEOTIDE SEQUENCE [LARGE SCALE GENOMIC DNA]</scope>
    <source>
        <strain evidence="2">NBRC 102520</strain>
    </source>
</reference>
<proteinExistence type="predicted"/>
<evidence type="ECO:0000313" key="2">
    <source>
        <dbReference type="Proteomes" id="UP001156905"/>
    </source>
</evidence>
<accession>A0ABQ6BAR7</accession>